<evidence type="ECO:0000256" key="1">
    <source>
        <dbReference type="SAM" id="SignalP"/>
    </source>
</evidence>
<dbReference type="OMA" id="AGMWEIE"/>
<keyword evidence="1" id="KW-0732">Signal</keyword>
<accession>F2UQ37</accession>
<dbReference type="GeneID" id="16069191"/>
<feature type="chain" id="PRO_5003287923" evidence="1">
    <location>
        <begin position="27"/>
        <end position="380"/>
    </location>
</feature>
<keyword evidence="3" id="KW-1185">Reference proteome</keyword>
<proteinExistence type="predicted"/>
<dbReference type="Proteomes" id="UP000007799">
    <property type="component" value="Unassembled WGS sequence"/>
</dbReference>
<sequence>MTGGTAGTRSVLVCLVVVLALSSVGAQEQEQQQLWQEQQQYGSDVYGHEIDAAAGLDDVEFDPEAFAVEYLRFTPSKVKLHPPDGGIIIITLGLVVGAGLSDDPTQLYPPQAMMTTATGKPLMAFITPETRVSGNEQYGHYRIEVPVPLWNVGDGDYKLEFVYVVDKQGRDGYFMADDLAAYGMETTVTVTGARADSSPPLLLGLSARQEDVCTRDVELRRDELTQEAPCPVSVTLVVRETGGSGLSSRVYGGLYELSRVTLASTHAPAIQTVSEYVLPASIDVEATKAMELQGAIVVTVHVHMPFWVWPGGWEVREVLLVDGAGNSNLWERTELAAMKTFTTLFTVHNANLTYVGEDLFDYLDERIAFDEYGEYDDGYW</sequence>
<protein>
    <submittedName>
        <fullName evidence="2">Uncharacterized protein</fullName>
    </submittedName>
</protein>
<dbReference type="RefSeq" id="XP_004988655.1">
    <property type="nucleotide sequence ID" value="XM_004988598.1"/>
</dbReference>
<dbReference type="KEGG" id="sre:PTSG_10690"/>
<name>F2UQ37_SALR5</name>
<feature type="signal peptide" evidence="1">
    <location>
        <begin position="1"/>
        <end position="26"/>
    </location>
</feature>
<reference evidence="2" key="1">
    <citation type="submission" date="2009-08" db="EMBL/GenBank/DDBJ databases">
        <title>Annotation of Salpingoeca rosetta.</title>
        <authorList>
            <consortium name="The Broad Institute Genome Sequencing Platform"/>
            <person name="Russ C."/>
            <person name="Cuomo C."/>
            <person name="Burger G."/>
            <person name="Gray M.W."/>
            <person name="Holland P.W.H."/>
            <person name="King N."/>
            <person name="Lang F.B.F."/>
            <person name="Roger A.J."/>
            <person name="Ruiz-Trillo I."/>
            <person name="Young S.K."/>
            <person name="Zeng Q."/>
            <person name="Gargeya S."/>
            <person name="Alvarado L."/>
            <person name="Berlin A."/>
            <person name="Chapman S.B."/>
            <person name="Chen Z."/>
            <person name="Freedman E."/>
            <person name="Gellesch M."/>
            <person name="Goldberg J."/>
            <person name="Griggs A."/>
            <person name="Gujja S."/>
            <person name="Heilman E."/>
            <person name="Heiman D."/>
            <person name="Howarth C."/>
            <person name="Mehta T."/>
            <person name="Neiman D."/>
            <person name="Pearson M."/>
            <person name="Roberts A."/>
            <person name="Saif S."/>
            <person name="Shea T."/>
            <person name="Shenoy N."/>
            <person name="Sisk P."/>
            <person name="Stolte C."/>
            <person name="Sykes S."/>
            <person name="White J."/>
            <person name="Yandava C."/>
            <person name="Haas B."/>
            <person name="Nusbaum C."/>
            <person name="Birren B."/>
        </authorList>
    </citation>
    <scope>NUCLEOTIDE SEQUENCE [LARGE SCALE GENOMIC DNA]</scope>
    <source>
        <strain evidence="2">ATCC 50818</strain>
    </source>
</reference>
<dbReference type="AlphaFoldDB" id="F2UQ37"/>
<organism evidence="3">
    <name type="scientific">Salpingoeca rosetta (strain ATCC 50818 / BSB-021)</name>
    <dbReference type="NCBI Taxonomy" id="946362"/>
    <lineage>
        <taxon>Eukaryota</taxon>
        <taxon>Choanoflagellata</taxon>
        <taxon>Craspedida</taxon>
        <taxon>Salpingoecidae</taxon>
        <taxon>Salpingoeca</taxon>
    </lineage>
</organism>
<evidence type="ECO:0000313" key="3">
    <source>
        <dbReference type="Proteomes" id="UP000007799"/>
    </source>
</evidence>
<dbReference type="EMBL" id="GL832988">
    <property type="protein sequence ID" value="EGD79705.1"/>
    <property type="molecule type" value="Genomic_DNA"/>
</dbReference>
<dbReference type="InParanoid" id="F2UQ37"/>
<evidence type="ECO:0000313" key="2">
    <source>
        <dbReference type="EMBL" id="EGD79705.1"/>
    </source>
</evidence>
<gene>
    <name evidence="2" type="ORF">PTSG_10690</name>
</gene>